<dbReference type="EMBL" id="JABFMT010000005">
    <property type="protein sequence ID" value="NUU01451.1"/>
    <property type="molecule type" value="Genomic_DNA"/>
</dbReference>
<feature type="compositionally biased region" description="Basic and acidic residues" evidence="1">
    <location>
        <begin position="41"/>
        <end position="54"/>
    </location>
</feature>
<proteinExistence type="predicted"/>
<dbReference type="EMBL" id="NJGU01000001">
    <property type="protein sequence ID" value="OWY30532.1"/>
    <property type="molecule type" value="Genomic_DNA"/>
</dbReference>
<feature type="compositionally biased region" description="Low complexity" evidence="1">
    <location>
        <begin position="9"/>
        <end position="20"/>
    </location>
</feature>
<dbReference type="RefSeq" id="WP_079214862.1">
    <property type="nucleotide sequence ID" value="NZ_CP018845.1"/>
</dbReference>
<reference evidence="2 5" key="2">
    <citation type="journal article" date="2020" name="Front. Plant Sci.">
        <title>Isolation of Rhizosphere Bacteria That Improve Quality and Water Stress Tolerance in Greenhouse Ornamentals.</title>
        <authorList>
            <person name="Nordstedt N.P."/>
            <person name="Jones M.L."/>
        </authorList>
    </citation>
    <scope>NUCLEOTIDE SEQUENCE [LARGE SCALE GENOMIC DNA]</scope>
    <source>
        <strain evidence="2 5">C6C2</strain>
    </source>
</reference>
<keyword evidence="5" id="KW-1185">Reference proteome</keyword>
<comment type="caution">
    <text evidence="3">The sequence shown here is derived from an EMBL/GenBank/DDBJ whole genome shotgun (WGS) entry which is preliminary data.</text>
</comment>
<gene>
    <name evidence="3" type="ORF">CEJ42_00115</name>
    <name evidence="2" type="ORF">HNO84_07565</name>
</gene>
<evidence type="ECO:0000313" key="2">
    <source>
        <dbReference type="EMBL" id="NUU01451.1"/>
    </source>
</evidence>
<evidence type="ECO:0000313" key="5">
    <source>
        <dbReference type="Proteomes" id="UP000536746"/>
    </source>
</evidence>
<evidence type="ECO:0000313" key="4">
    <source>
        <dbReference type="Proteomes" id="UP000197596"/>
    </source>
</evidence>
<reference evidence="3 4" key="1">
    <citation type="submission" date="2017-06" db="EMBL/GenBank/DDBJ databases">
        <title>Herbaspirillum phytohormonus sp. nov., isolated from the root nodule of Robinia pseudoacacia in lead-zinc mine.</title>
        <authorList>
            <person name="Fan M."/>
            <person name="Lin Y."/>
        </authorList>
    </citation>
    <scope>NUCLEOTIDE SEQUENCE [LARGE SCALE GENOMIC DNA]</scope>
    <source>
        <strain evidence="3 4">HZ10</strain>
    </source>
</reference>
<accession>A0A246WU18</accession>
<dbReference type="Proteomes" id="UP000536746">
    <property type="component" value="Unassembled WGS sequence"/>
</dbReference>
<feature type="region of interest" description="Disordered" evidence="1">
    <location>
        <begin position="1"/>
        <end position="70"/>
    </location>
</feature>
<sequence>MDKSDTAHSSEGSSISIQQGDWDAYRSHIDNHAAPLPGSHRPVDEGEEDNRVDLGEPPSDSSGQPLNGEDDILAYRRQCARAYIGMNGRLGGRAYHANEPVILTQEAVNELAELNRILREERLQKKKTR</sequence>
<dbReference type="Proteomes" id="UP000197596">
    <property type="component" value="Unassembled WGS sequence"/>
</dbReference>
<organism evidence="3 4">
    <name type="scientific">Herbaspirillum robiniae</name>
    <dbReference type="NCBI Taxonomy" id="2014887"/>
    <lineage>
        <taxon>Bacteria</taxon>
        <taxon>Pseudomonadati</taxon>
        <taxon>Pseudomonadota</taxon>
        <taxon>Betaproteobacteria</taxon>
        <taxon>Burkholderiales</taxon>
        <taxon>Oxalobacteraceae</taxon>
        <taxon>Herbaspirillum</taxon>
    </lineage>
</organism>
<evidence type="ECO:0000313" key="3">
    <source>
        <dbReference type="EMBL" id="OWY30532.1"/>
    </source>
</evidence>
<dbReference type="OrthoDB" id="8723410at2"/>
<protein>
    <submittedName>
        <fullName evidence="3">Uncharacterized protein</fullName>
    </submittedName>
</protein>
<name>A0A246WU18_9BURK</name>
<evidence type="ECO:0000256" key="1">
    <source>
        <dbReference type="SAM" id="MobiDB-lite"/>
    </source>
</evidence>
<dbReference type="AlphaFoldDB" id="A0A246WU18"/>